<feature type="region of interest" description="Disordered" evidence="1">
    <location>
        <begin position="161"/>
        <end position="200"/>
    </location>
</feature>
<organism evidence="4 5">
    <name type="scientific">Dentipellis fragilis</name>
    <dbReference type="NCBI Taxonomy" id="205917"/>
    <lineage>
        <taxon>Eukaryota</taxon>
        <taxon>Fungi</taxon>
        <taxon>Dikarya</taxon>
        <taxon>Basidiomycota</taxon>
        <taxon>Agaricomycotina</taxon>
        <taxon>Agaricomycetes</taxon>
        <taxon>Russulales</taxon>
        <taxon>Hericiaceae</taxon>
        <taxon>Dentipellis</taxon>
    </lineage>
</organism>
<dbReference type="Pfam" id="PF14613">
    <property type="entry name" value="HAM1_C"/>
    <property type="match status" value="1"/>
</dbReference>
<protein>
    <submittedName>
        <fullName evidence="4">Uncharacterized protein</fullName>
    </submittedName>
</protein>
<keyword evidence="5" id="KW-1185">Reference proteome</keyword>
<dbReference type="PANTHER" id="PTHR31138:SF1">
    <property type="entry name" value="PDZ DOMAIN-CONTAINING PROTEIN"/>
    <property type="match status" value="1"/>
</dbReference>
<dbReference type="OrthoDB" id="19394at2759"/>
<feature type="compositionally biased region" description="Basic and acidic residues" evidence="1">
    <location>
        <begin position="166"/>
        <end position="180"/>
    </location>
</feature>
<evidence type="ECO:0000259" key="2">
    <source>
        <dbReference type="Pfam" id="PF14613"/>
    </source>
</evidence>
<feature type="domain" description="HAM1-like N-terminal" evidence="3">
    <location>
        <begin position="247"/>
        <end position="575"/>
    </location>
</feature>
<proteinExistence type="predicted"/>
<dbReference type="InterPro" id="IPR027842">
    <property type="entry name" value="HAM1-like_C"/>
</dbReference>
<feature type="non-terminal residue" evidence="4">
    <location>
        <position position="675"/>
    </location>
</feature>
<dbReference type="AlphaFoldDB" id="A0A4Y9XVQ9"/>
<dbReference type="Pfam" id="PF19343">
    <property type="entry name" value="HAM1_N"/>
    <property type="match status" value="2"/>
</dbReference>
<sequence length="675" mass="75576">MDKTASVIAAFSAGKQPSQTQINDWTDSFLQSELIQTEKTSRGGELSENGRVVARDLRHILEAYKKFGSSKNKDNLLQEALWHLTQADLTAASLDADVPVDKQEASKDFRALVASLRTLLEILWSSATSEGSGVFSDFASFMRLSLADMAEALGERAEKAAGSLRAVEHEVQEGERDSAGRKRKSAQEEEEDRDPKVKFEKGMDRAKMAGSTVIGTAQSAKQKTDELSARSSEKLHEVVKNIAKHARENPEYHQALNTIFDLISKWIQVTGDAAEESAKQSTSLESFIQDPTESKHLIQALGCIRKLVENVASGKSLDAFFDALRTCVIDIRKDEELQSWINDFLTYSKTSLETVDQKDPEKRKKQREDLKRRWAELTDESSPSGGQWKEDVTKLRQELQAFERHITADAQLQEIRKTHDRLTVDLQEHLFNAGTTGFQLGLDKSSWLWQDFFNVYLPRMLGTIKDIPIPRTEYKDPEVEFVLEDLDISSLSLLPGHVFIRNITDVDISAPAQSPVTTSVGSLTHIHVKGIQLQLKEVSFFYLDKSATVGPGEYTGIFEVNLPPQGMDVEIKVRMIPSTPEGLKQRENERGFHHIEYLNVSVSDEMGFTIKECNHSVLVSVFKPILKTRLRETLEGVLREQIRGVLESADAIAWDIGSRAVVFEDAGLSRGPALT</sequence>
<dbReference type="PANTHER" id="PTHR31138">
    <property type="entry name" value="CHROMOSOME 19, WHOLE GENOME SHOTGUN SEQUENCE"/>
    <property type="match status" value="1"/>
</dbReference>
<dbReference type="STRING" id="205917.A0A4Y9XVQ9"/>
<gene>
    <name evidence="4" type="ORF">EVG20_g9743</name>
</gene>
<dbReference type="InterPro" id="IPR045967">
    <property type="entry name" value="HAM1-like_N"/>
</dbReference>
<accession>A0A4Y9XVQ9</accession>
<evidence type="ECO:0000313" key="4">
    <source>
        <dbReference type="EMBL" id="TFY54344.1"/>
    </source>
</evidence>
<evidence type="ECO:0000256" key="1">
    <source>
        <dbReference type="SAM" id="MobiDB-lite"/>
    </source>
</evidence>
<comment type="caution">
    <text evidence="4">The sequence shown here is derived from an EMBL/GenBank/DDBJ whole genome shotgun (WGS) entry which is preliminary data.</text>
</comment>
<feature type="domain" description="HAM1-like C-terminal" evidence="2">
    <location>
        <begin position="604"/>
        <end position="660"/>
    </location>
</feature>
<name>A0A4Y9XVQ9_9AGAM</name>
<evidence type="ECO:0000259" key="3">
    <source>
        <dbReference type="Pfam" id="PF19343"/>
    </source>
</evidence>
<feature type="domain" description="HAM1-like N-terminal" evidence="3">
    <location>
        <begin position="6"/>
        <end position="231"/>
    </location>
</feature>
<dbReference type="Proteomes" id="UP000298327">
    <property type="component" value="Unassembled WGS sequence"/>
</dbReference>
<dbReference type="EMBL" id="SEOQ01001037">
    <property type="protein sequence ID" value="TFY54344.1"/>
    <property type="molecule type" value="Genomic_DNA"/>
</dbReference>
<evidence type="ECO:0000313" key="5">
    <source>
        <dbReference type="Proteomes" id="UP000298327"/>
    </source>
</evidence>
<reference evidence="4 5" key="1">
    <citation type="submission" date="2019-02" db="EMBL/GenBank/DDBJ databases">
        <title>Genome sequencing of the rare red list fungi Dentipellis fragilis.</title>
        <authorList>
            <person name="Buettner E."/>
            <person name="Kellner H."/>
        </authorList>
    </citation>
    <scope>NUCLEOTIDE SEQUENCE [LARGE SCALE GENOMIC DNA]</scope>
    <source>
        <strain evidence="4 5">DSM 105465</strain>
    </source>
</reference>